<proteinExistence type="predicted"/>
<dbReference type="Gene3D" id="3.30.210.10">
    <property type="entry name" value="DNA polymerase, thumb domain"/>
    <property type="match status" value="1"/>
</dbReference>
<sequence length="94" mass="10224">MLTGLLQWGGSSQGASEAGIFSLVPYGLDAANYTLTFNESVLEIIAPMDTVGTPYHRSIQQAQRIPNAKNTAGQDQRETLYTEVRVVDNGIRLP</sequence>
<comment type="caution">
    <text evidence="1">The sequence shown here is derived from an EMBL/GenBank/DDBJ whole genome shotgun (WGS) entry which is preliminary data.</text>
</comment>
<dbReference type="RefSeq" id="WP_132292543.1">
    <property type="nucleotide sequence ID" value="NZ_SMFU01000008.1"/>
</dbReference>
<dbReference type="EMBL" id="SMFU01000008">
    <property type="protein sequence ID" value="TCK07610.1"/>
    <property type="molecule type" value="Genomic_DNA"/>
</dbReference>
<gene>
    <name evidence="1" type="ORF">CLV83_2481</name>
</gene>
<dbReference type="Proteomes" id="UP000294546">
    <property type="component" value="Unassembled WGS sequence"/>
</dbReference>
<accession>A0A4R1GK67</accession>
<organism evidence="1 2">
    <name type="scientific">Marinobacterium mangrovicola</name>
    <dbReference type="NCBI Taxonomy" id="1476959"/>
    <lineage>
        <taxon>Bacteria</taxon>
        <taxon>Pseudomonadati</taxon>
        <taxon>Pseudomonadota</taxon>
        <taxon>Gammaproteobacteria</taxon>
        <taxon>Oceanospirillales</taxon>
        <taxon>Oceanospirillaceae</taxon>
        <taxon>Marinobacterium</taxon>
    </lineage>
</organism>
<evidence type="ECO:0000313" key="2">
    <source>
        <dbReference type="Proteomes" id="UP000294546"/>
    </source>
</evidence>
<keyword evidence="2" id="KW-1185">Reference proteome</keyword>
<reference evidence="1 2" key="1">
    <citation type="submission" date="2019-03" db="EMBL/GenBank/DDBJ databases">
        <title>Genomic Encyclopedia of Archaeal and Bacterial Type Strains, Phase II (KMG-II): from individual species to whole genera.</title>
        <authorList>
            <person name="Goeker M."/>
        </authorList>
    </citation>
    <scope>NUCLEOTIDE SEQUENCE [LARGE SCALE GENOMIC DNA]</scope>
    <source>
        <strain evidence="1 2">DSM 27697</strain>
    </source>
</reference>
<name>A0A4R1GK67_9GAMM</name>
<protein>
    <submittedName>
        <fullName evidence="1">Uncharacterized protein</fullName>
    </submittedName>
</protein>
<evidence type="ECO:0000313" key="1">
    <source>
        <dbReference type="EMBL" id="TCK07610.1"/>
    </source>
</evidence>
<dbReference type="InterPro" id="IPR037160">
    <property type="entry name" value="DNA_Pol_thumb_sf"/>
</dbReference>
<dbReference type="AlphaFoldDB" id="A0A4R1GK67"/>